<evidence type="ECO:0000256" key="6">
    <source>
        <dbReference type="ARBA" id="ARBA00023134"/>
    </source>
</evidence>
<reference evidence="9" key="1">
    <citation type="submission" date="2018-05" db="EMBL/GenBank/DDBJ databases">
        <authorList>
            <person name="Lanie J.A."/>
            <person name="Ng W.-L."/>
            <person name="Kazmierczak K.M."/>
            <person name="Andrzejewski T.M."/>
            <person name="Davidsen T.M."/>
            <person name="Wayne K.J."/>
            <person name="Tettelin H."/>
            <person name="Glass J.I."/>
            <person name="Rusch D."/>
            <person name="Podicherti R."/>
            <person name="Tsui H.-C.T."/>
            <person name="Winkler M.E."/>
        </authorList>
    </citation>
    <scope>NUCLEOTIDE SEQUENCE</scope>
</reference>
<dbReference type="GO" id="GO:0005525">
    <property type="term" value="F:GTP binding"/>
    <property type="evidence" value="ECO:0007669"/>
    <property type="project" value="UniProtKB-KW"/>
</dbReference>
<keyword evidence="6" id="KW-0342">GTP-binding</keyword>
<dbReference type="Gene3D" id="3.90.550.10">
    <property type="entry name" value="Spore Coat Polysaccharide Biosynthesis Protein SpsA, Chain A"/>
    <property type="match status" value="1"/>
</dbReference>
<organism evidence="9">
    <name type="scientific">marine metagenome</name>
    <dbReference type="NCBI Taxonomy" id="408172"/>
    <lineage>
        <taxon>unclassified sequences</taxon>
        <taxon>metagenomes</taxon>
        <taxon>ecological metagenomes</taxon>
    </lineage>
</organism>
<evidence type="ECO:0000256" key="5">
    <source>
        <dbReference type="ARBA" id="ARBA00022842"/>
    </source>
</evidence>
<dbReference type="PANTHER" id="PTHR19136">
    <property type="entry name" value="MOLYBDENUM COFACTOR GUANYLYLTRANSFERASE"/>
    <property type="match status" value="1"/>
</dbReference>
<dbReference type="InterPro" id="IPR025877">
    <property type="entry name" value="MobA-like_NTP_Trfase"/>
</dbReference>
<evidence type="ECO:0000256" key="1">
    <source>
        <dbReference type="ARBA" id="ARBA00022490"/>
    </source>
</evidence>
<gene>
    <name evidence="9" type="ORF">METZ01_LOCUS127254</name>
</gene>
<dbReference type="EMBL" id="UINC01017838">
    <property type="protein sequence ID" value="SVA74400.1"/>
    <property type="molecule type" value="Genomic_DNA"/>
</dbReference>
<name>A0A381YBZ6_9ZZZZ</name>
<feature type="domain" description="MobA-like NTP transferase" evidence="8">
    <location>
        <begin position="6"/>
        <end position="147"/>
    </location>
</feature>
<protein>
    <recommendedName>
        <fullName evidence="8">MobA-like NTP transferase domain-containing protein</fullName>
    </recommendedName>
</protein>
<keyword evidence="3" id="KW-0479">Metal-binding</keyword>
<evidence type="ECO:0000313" key="9">
    <source>
        <dbReference type="EMBL" id="SVA74400.1"/>
    </source>
</evidence>
<evidence type="ECO:0000256" key="2">
    <source>
        <dbReference type="ARBA" id="ARBA00022679"/>
    </source>
</evidence>
<dbReference type="GO" id="GO:0046872">
    <property type="term" value="F:metal ion binding"/>
    <property type="evidence" value="ECO:0007669"/>
    <property type="project" value="UniProtKB-KW"/>
</dbReference>
<evidence type="ECO:0000256" key="4">
    <source>
        <dbReference type="ARBA" id="ARBA00022741"/>
    </source>
</evidence>
<accession>A0A381YBZ6</accession>
<keyword evidence="1" id="KW-0963">Cytoplasm</keyword>
<dbReference type="GO" id="GO:0016779">
    <property type="term" value="F:nucleotidyltransferase activity"/>
    <property type="evidence" value="ECO:0007669"/>
    <property type="project" value="TreeGrafter"/>
</dbReference>
<dbReference type="CDD" id="cd02503">
    <property type="entry name" value="MobA"/>
    <property type="match status" value="1"/>
</dbReference>
<evidence type="ECO:0000256" key="3">
    <source>
        <dbReference type="ARBA" id="ARBA00022723"/>
    </source>
</evidence>
<dbReference type="Pfam" id="PF12804">
    <property type="entry name" value="NTP_transf_3"/>
    <property type="match status" value="1"/>
</dbReference>
<keyword evidence="4" id="KW-0547">Nucleotide-binding</keyword>
<evidence type="ECO:0000259" key="8">
    <source>
        <dbReference type="Pfam" id="PF12804"/>
    </source>
</evidence>
<dbReference type="HAMAP" id="MF_00316">
    <property type="entry name" value="MobA"/>
    <property type="match status" value="1"/>
</dbReference>
<dbReference type="InterPro" id="IPR029044">
    <property type="entry name" value="Nucleotide-diphossugar_trans"/>
</dbReference>
<dbReference type="InterPro" id="IPR013482">
    <property type="entry name" value="Molybde_CF_guanTrfase"/>
</dbReference>
<proteinExistence type="inferred from homology"/>
<dbReference type="PANTHER" id="PTHR19136:SF81">
    <property type="entry name" value="MOLYBDENUM COFACTOR GUANYLYLTRANSFERASE"/>
    <property type="match status" value="1"/>
</dbReference>
<evidence type="ECO:0000256" key="7">
    <source>
        <dbReference type="ARBA" id="ARBA00023150"/>
    </source>
</evidence>
<dbReference type="GO" id="GO:0006777">
    <property type="term" value="P:Mo-molybdopterin cofactor biosynthetic process"/>
    <property type="evidence" value="ECO:0007669"/>
    <property type="project" value="UniProtKB-KW"/>
</dbReference>
<keyword evidence="7" id="KW-0501">Molybdenum cofactor biosynthesis</keyword>
<sequence>MPQLHGLILTGGRSRRMGQDKALMRLASKTLLESTHELLQECLKSIYVSIKEDQIGDPIRSKFKQIIDEYSQSGPIAGILSAHKTHPHSAWLVVACDMPNLDKQTLAQLIKERDSTFDATAFNNPKDSLPEPLCAIYEPHLLSEVLDNSKLLPSNSPRDLLLQSRVKFIKTKNPSALENTNYPADYLSEIES</sequence>
<keyword evidence="2" id="KW-0808">Transferase</keyword>
<dbReference type="AlphaFoldDB" id="A0A381YBZ6"/>
<keyword evidence="5" id="KW-0460">Magnesium</keyword>
<dbReference type="SUPFAM" id="SSF53448">
    <property type="entry name" value="Nucleotide-diphospho-sugar transferases"/>
    <property type="match status" value="1"/>
</dbReference>